<dbReference type="EMBL" id="AZHW01000183">
    <property type="protein sequence ID" value="ETX02012.1"/>
    <property type="molecule type" value="Genomic_DNA"/>
</dbReference>
<name>W4LXA5_ENTF1</name>
<evidence type="ECO:0000313" key="3">
    <source>
        <dbReference type="Proteomes" id="UP000019141"/>
    </source>
</evidence>
<organism evidence="2 3">
    <name type="scientific">Entotheonella factor</name>
    <dbReference type="NCBI Taxonomy" id="1429438"/>
    <lineage>
        <taxon>Bacteria</taxon>
        <taxon>Pseudomonadati</taxon>
        <taxon>Nitrospinota/Tectimicrobiota group</taxon>
        <taxon>Candidatus Tectimicrobiota</taxon>
        <taxon>Candidatus Entotheonellia</taxon>
        <taxon>Candidatus Entotheonellales</taxon>
        <taxon>Candidatus Entotheonellaceae</taxon>
        <taxon>Candidatus Entotheonella</taxon>
    </lineage>
</organism>
<dbReference type="Pfam" id="PF24696">
    <property type="entry name" value="UGSC"/>
    <property type="match status" value="1"/>
</dbReference>
<comment type="caution">
    <text evidence="2">The sequence shown here is derived from an EMBL/GenBank/DDBJ whole genome shotgun (WGS) entry which is preliminary data.</text>
</comment>
<reference evidence="2 3" key="1">
    <citation type="journal article" date="2014" name="Nature">
        <title>An environmental bacterial taxon with a large and distinct metabolic repertoire.</title>
        <authorList>
            <person name="Wilson M.C."/>
            <person name="Mori T."/>
            <person name="Ruckert C."/>
            <person name="Uria A.R."/>
            <person name="Helf M.J."/>
            <person name="Takada K."/>
            <person name="Gernert C."/>
            <person name="Steffens U.A."/>
            <person name="Heycke N."/>
            <person name="Schmitt S."/>
            <person name="Rinke C."/>
            <person name="Helfrich E.J."/>
            <person name="Brachmann A.O."/>
            <person name="Gurgui C."/>
            <person name="Wakimoto T."/>
            <person name="Kracht M."/>
            <person name="Crusemann M."/>
            <person name="Hentschel U."/>
            <person name="Abe I."/>
            <person name="Matsunaga S."/>
            <person name="Kalinowski J."/>
            <person name="Takeyama H."/>
            <person name="Piel J."/>
        </authorList>
    </citation>
    <scope>NUCLEOTIDE SEQUENCE [LARGE SCALE GENOMIC DNA]</scope>
    <source>
        <strain evidence="3">TSY1</strain>
    </source>
</reference>
<proteinExistence type="predicted"/>
<dbReference type="AlphaFoldDB" id="W4LXA5"/>
<dbReference type="Proteomes" id="UP000019141">
    <property type="component" value="Unassembled WGS sequence"/>
</dbReference>
<gene>
    <name evidence="2" type="ORF">ETSY1_05190</name>
</gene>
<dbReference type="InterPro" id="IPR057767">
    <property type="entry name" value="UGSC-like_dom"/>
</dbReference>
<evidence type="ECO:0000313" key="2">
    <source>
        <dbReference type="EMBL" id="ETX02012.1"/>
    </source>
</evidence>
<evidence type="ECO:0000259" key="1">
    <source>
        <dbReference type="Pfam" id="PF24696"/>
    </source>
</evidence>
<sequence>MHDAIMLEQRGIPTVAVCTADFIAGGRMQAASLRMPDYPIISVPQNYITSTPDEVRALAEASLEDVLKRFMAA</sequence>
<protein>
    <recommendedName>
        <fullName evidence="1">UGSC-like domain-containing protein</fullName>
    </recommendedName>
</protein>
<feature type="domain" description="UGSC-like" evidence="1">
    <location>
        <begin position="1"/>
        <end position="70"/>
    </location>
</feature>
<keyword evidence="3" id="KW-1185">Reference proteome</keyword>
<accession>W4LXA5</accession>
<dbReference type="HOGENOM" id="CLU_192891_0_0_7"/>